<accession>A0A0G0W670</accession>
<sequence length="167" mass="18981">MPLSEEKVIGETKMEHKKILGIKLPMKEQIRVSKTINVPASSGEYIDGLNSKDPILAKEPLVIISAIIHTNRMFDDYGRNVGLLLVNVGLPESLYKKIEADIHKSPALILDYAREIYPVWYKHYIAYEEKQTGIMYRDSIKPAFEIGKYSDEAMVRGAAQDLKEKSK</sequence>
<dbReference type="AlphaFoldDB" id="A0A0G0W670"/>
<organism evidence="1 2">
    <name type="scientific">Candidatus Roizmanbacteria bacterium GW2011_GWB1_40_7</name>
    <dbReference type="NCBI Taxonomy" id="1618482"/>
    <lineage>
        <taxon>Bacteria</taxon>
        <taxon>Candidatus Roizmaniibacteriota</taxon>
    </lineage>
</organism>
<gene>
    <name evidence="1" type="ORF">UU14_C0045G0005</name>
</gene>
<comment type="caution">
    <text evidence="1">The sequence shown here is derived from an EMBL/GenBank/DDBJ whole genome shotgun (WGS) entry which is preliminary data.</text>
</comment>
<evidence type="ECO:0000313" key="2">
    <source>
        <dbReference type="Proteomes" id="UP000034664"/>
    </source>
</evidence>
<evidence type="ECO:0000313" key="1">
    <source>
        <dbReference type="EMBL" id="KKR70742.1"/>
    </source>
</evidence>
<dbReference type="Proteomes" id="UP000034664">
    <property type="component" value="Unassembled WGS sequence"/>
</dbReference>
<reference evidence="1 2" key="1">
    <citation type="journal article" date="2015" name="Nature">
        <title>rRNA introns, odd ribosomes, and small enigmatic genomes across a large radiation of phyla.</title>
        <authorList>
            <person name="Brown C.T."/>
            <person name="Hug L.A."/>
            <person name="Thomas B.C."/>
            <person name="Sharon I."/>
            <person name="Castelle C.J."/>
            <person name="Singh A."/>
            <person name="Wilkins M.J."/>
            <person name="Williams K.H."/>
            <person name="Banfield J.F."/>
        </authorList>
    </citation>
    <scope>NUCLEOTIDE SEQUENCE [LARGE SCALE GENOMIC DNA]</scope>
</reference>
<dbReference type="EMBL" id="LBZM01000045">
    <property type="protein sequence ID" value="KKR70742.1"/>
    <property type="molecule type" value="Genomic_DNA"/>
</dbReference>
<protein>
    <submittedName>
        <fullName evidence="1">Uncharacterized protein</fullName>
    </submittedName>
</protein>
<name>A0A0G0W670_9BACT</name>
<proteinExistence type="predicted"/>